<feature type="domain" description="DYW" evidence="4">
    <location>
        <begin position="503"/>
        <end position="584"/>
    </location>
</feature>
<dbReference type="AlphaFoldDB" id="A0A6P6WB17"/>
<feature type="repeat" description="PPR" evidence="3">
    <location>
        <begin position="175"/>
        <end position="209"/>
    </location>
</feature>
<evidence type="ECO:0000313" key="6">
    <source>
        <dbReference type="RefSeq" id="XP_027112220.1"/>
    </source>
</evidence>
<dbReference type="Proteomes" id="UP001652660">
    <property type="component" value="Chromosome 2e"/>
</dbReference>
<dbReference type="InterPro" id="IPR032867">
    <property type="entry name" value="DYW_dom"/>
</dbReference>
<keyword evidence="2" id="KW-0677">Repeat</keyword>
<evidence type="ECO:0000256" key="3">
    <source>
        <dbReference type="PROSITE-ProRule" id="PRU00708"/>
    </source>
</evidence>
<dbReference type="GO" id="GO:0008270">
    <property type="term" value="F:zinc ion binding"/>
    <property type="evidence" value="ECO:0007669"/>
    <property type="project" value="InterPro"/>
</dbReference>
<dbReference type="Pfam" id="PF14432">
    <property type="entry name" value="DYW_deaminase"/>
    <property type="match status" value="1"/>
</dbReference>
<dbReference type="Gene3D" id="1.25.40.10">
    <property type="entry name" value="Tetratricopeptide repeat domain"/>
    <property type="match status" value="2"/>
</dbReference>
<dbReference type="FunFam" id="1.25.40.10:FF:000344">
    <property type="entry name" value="Pentatricopeptide repeat-containing protein"/>
    <property type="match status" value="1"/>
</dbReference>
<reference evidence="6" key="2">
    <citation type="submission" date="2025-08" db="UniProtKB">
        <authorList>
            <consortium name="RefSeq"/>
        </authorList>
    </citation>
    <scope>IDENTIFICATION</scope>
    <source>
        <tissue evidence="6">Leaves</tissue>
    </source>
</reference>
<dbReference type="GO" id="GO:0003723">
    <property type="term" value="F:RNA binding"/>
    <property type="evidence" value="ECO:0007669"/>
    <property type="project" value="InterPro"/>
</dbReference>
<dbReference type="Pfam" id="PF01535">
    <property type="entry name" value="PPR"/>
    <property type="match status" value="2"/>
</dbReference>
<sequence>MEIATMAQALQLHAQVLKSGCQNPNPSTEQTQQTLHSQQNLSKLFTFSALSPSGSLSYARLILNSLQTPNSYYYNTMIRAYSDLTHPAQAISLFLAMQNPPSPSTPRPDKFTFPFVLKACSKLCQIPLGEQLHGLVWKLGFGPDMHISNALIHMYSAGGVPDLAFKVFDKMLERDVVSWTSIIDGLVDNDKPVKAIALFEHMLENDVEFNEATVVSVLRACADTGALSMGRKVHDLVKEKKLISLNGKVSTTLIDMYAKCGCIDGAKEVFSETVNKDVVTWTAMIAGLAIHGQCKEATELFDKMKGLEIKPDERTLTALLSAYRNGHMVNEGLACFRTMKKKYKIRPKMQHYGCVIGMLAQAGHLENAETFMNKIPVEPDAVLWRSLIRACQIHGDVERGERLMKHFELLKLDSNDSGAYVVHRNILVSEGKWKENGKTRALTNRKKLLKASGYSRMEINGEIYEFTTGELGHLEVEEIIGKMGEIALNLSCEGYDPKRSDLSLDDEEKAFELFHHSEKLAVSFGMIKTSPGTSIRIVKNFRPCEDCHSFMKILSKIYQRDIFLRDHVRFHHFRNGECSCGNFW</sequence>
<dbReference type="InterPro" id="IPR002885">
    <property type="entry name" value="PPR_rpt"/>
</dbReference>
<dbReference type="PROSITE" id="PS51375">
    <property type="entry name" value="PPR"/>
    <property type="match status" value="2"/>
</dbReference>
<evidence type="ECO:0000256" key="1">
    <source>
        <dbReference type="ARBA" id="ARBA00006643"/>
    </source>
</evidence>
<evidence type="ECO:0000259" key="4">
    <source>
        <dbReference type="Pfam" id="PF14432"/>
    </source>
</evidence>
<evidence type="ECO:0000313" key="5">
    <source>
        <dbReference type="Proteomes" id="UP001652660"/>
    </source>
</evidence>
<feature type="repeat" description="PPR" evidence="3">
    <location>
        <begin position="277"/>
        <end position="311"/>
    </location>
</feature>
<comment type="similarity">
    <text evidence="1">Belongs to the PPR family. PCMP-H subfamily.</text>
</comment>
<accession>A0A6P6WB17</accession>
<gene>
    <name evidence="6" type="primary">LOC113731260</name>
</gene>
<dbReference type="NCBIfam" id="TIGR00756">
    <property type="entry name" value="PPR"/>
    <property type="match status" value="3"/>
</dbReference>
<reference evidence="5" key="1">
    <citation type="journal article" date="2025" name="Foods">
        <title>Unveiling the Microbial Signatures of Arabica Coffee Cherries: Insights into Ripeness Specific Diversity, Functional Traits, and Implications for Quality and Safety.</title>
        <authorList>
            <consortium name="RefSeq"/>
            <person name="Tenea G.N."/>
            <person name="Cifuentes V."/>
            <person name="Reyes P."/>
            <person name="Cevallos-Vallejos M."/>
        </authorList>
    </citation>
    <scope>NUCLEOTIDE SEQUENCE [LARGE SCALE GENOMIC DNA]</scope>
</reference>
<proteinExistence type="inferred from homology"/>
<dbReference type="Pfam" id="PF13041">
    <property type="entry name" value="PPR_2"/>
    <property type="match status" value="2"/>
</dbReference>
<dbReference type="OrthoDB" id="185373at2759"/>
<name>A0A6P6WB17_COFAR</name>
<protein>
    <submittedName>
        <fullName evidence="6">Pentatricopeptide repeat-containing protein At4g21065-like</fullName>
    </submittedName>
</protein>
<dbReference type="RefSeq" id="XP_027112220.1">
    <property type="nucleotide sequence ID" value="XM_027256419.2"/>
</dbReference>
<dbReference type="FunFam" id="1.25.40.10:FF:000090">
    <property type="entry name" value="Pentatricopeptide repeat-containing protein, chloroplastic"/>
    <property type="match status" value="1"/>
</dbReference>
<dbReference type="GeneID" id="113731260"/>
<evidence type="ECO:0000256" key="2">
    <source>
        <dbReference type="ARBA" id="ARBA00022737"/>
    </source>
</evidence>
<dbReference type="PANTHER" id="PTHR47926">
    <property type="entry name" value="PENTATRICOPEPTIDE REPEAT-CONTAINING PROTEIN"/>
    <property type="match status" value="1"/>
</dbReference>
<dbReference type="GO" id="GO:0009451">
    <property type="term" value="P:RNA modification"/>
    <property type="evidence" value="ECO:0007669"/>
    <property type="project" value="InterPro"/>
</dbReference>
<dbReference type="PANTHER" id="PTHR47926:SF461">
    <property type="entry name" value="PENTATRICOPEPTIDE REPEAT SUPERFAMILY PROTEIN"/>
    <property type="match status" value="1"/>
</dbReference>
<keyword evidence="5" id="KW-1185">Reference proteome</keyword>
<dbReference type="InterPro" id="IPR011990">
    <property type="entry name" value="TPR-like_helical_dom_sf"/>
</dbReference>
<organism evidence="5 6">
    <name type="scientific">Coffea arabica</name>
    <name type="common">Arabian coffee</name>
    <dbReference type="NCBI Taxonomy" id="13443"/>
    <lineage>
        <taxon>Eukaryota</taxon>
        <taxon>Viridiplantae</taxon>
        <taxon>Streptophyta</taxon>
        <taxon>Embryophyta</taxon>
        <taxon>Tracheophyta</taxon>
        <taxon>Spermatophyta</taxon>
        <taxon>Magnoliopsida</taxon>
        <taxon>eudicotyledons</taxon>
        <taxon>Gunneridae</taxon>
        <taxon>Pentapetalae</taxon>
        <taxon>asterids</taxon>
        <taxon>lamiids</taxon>
        <taxon>Gentianales</taxon>
        <taxon>Rubiaceae</taxon>
        <taxon>Ixoroideae</taxon>
        <taxon>Gardenieae complex</taxon>
        <taxon>Bertiereae - Coffeeae clade</taxon>
        <taxon>Coffeeae</taxon>
        <taxon>Coffea</taxon>
    </lineage>
</organism>
<dbReference type="InterPro" id="IPR046960">
    <property type="entry name" value="PPR_At4g14850-like_plant"/>
</dbReference>